<keyword evidence="1" id="KW-0175">Coiled coil</keyword>
<evidence type="ECO:0000313" key="4">
    <source>
        <dbReference type="EMBL" id="CAF0980685.1"/>
    </source>
</evidence>
<gene>
    <name evidence="4" type="ORF">OVA965_LOCUS13568</name>
    <name evidence="5" type="ORF">TMI583_LOCUS13571</name>
</gene>
<dbReference type="Proteomes" id="UP000682733">
    <property type="component" value="Unassembled WGS sequence"/>
</dbReference>
<dbReference type="Proteomes" id="UP000677228">
    <property type="component" value="Unassembled WGS sequence"/>
</dbReference>
<dbReference type="GO" id="GO:0016020">
    <property type="term" value="C:membrane"/>
    <property type="evidence" value="ECO:0007669"/>
    <property type="project" value="InterPro"/>
</dbReference>
<evidence type="ECO:0000256" key="1">
    <source>
        <dbReference type="PROSITE-ProRule" id="PRU00290"/>
    </source>
</evidence>
<dbReference type="SUPFAM" id="SSF58038">
    <property type="entry name" value="SNARE fusion complex"/>
    <property type="match status" value="1"/>
</dbReference>
<reference evidence="4" key="1">
    <citation type="submission" date="2021-02" db="EMBL/GenBank/DDBJ databases">
        <authorList>
            <person name="Nowell W R."/>
        </authorList>
    </citation>
    <scope>NUCLEOTIDE SEQUENCE</scope>
</reference>
<dbReference type="PROSITE" id="PS50892">
    <property type="entry name" value="V_SNARE"/>
    <property type="match status" value="1"/>
</dbReference>
<dbReference type="PRINTS" id="PR00219">
    <property type="entry name" value="SYNAPTOBREVN"/>
</dbReference>
<evidence type="ECO:0000259" key="3">
    <source>
        <dbReference type="PROSITE" id="PS50892"/>
    </source>
</evidence>
<dbReference type="Gene3D" id="1.20.5.110">
    <property type="match status" value="1"/>
</dbReference>
<dbReference type="EMBL" id="CAJOBA010005680">
    <property type="protein sequence ID" value="CAF3751295.1"/>
    <property type="molecule type" value="Genomic_DNA"/>
</dbReference>
<dbReference type="Pfam" id="PF00957">
    <property type="entry name" value="Synaptobrevin"/>
    <property type="match status" value="1"/>
</dbReference>
<dbReference type="InterPro" id="IPR042855">
    <property type="entry name" value="V_SNARE_CC"/>
</dbReference>
<evidence type="ECO:0000313" key="5">
    <source>
        <dbReference type="EMBL" id="CAF3751295.1"/>
    </source>
</evidence>
<keyword evidence="2" id="KW-1133">Transmembrane helix</keyword>
<feature type="non-terminal residue" evidence="4">
    <location>
        <position position="1"/>
    </location>
</feature>
<organism evidence="4 6">
    <name type="scientific">Didymodactylos carnosus</name>
    <dbReference type="NCBI Taxonomy" id="1234261"/>
    <lineage>
        <taxon>Eukaryota</taxon>
        <taxon>Metazoa</taxon>
        <taxon>Spiralia</taxon>
        <taxon>Gnathifera</taxon>
        <taxon>Rotifera</taxon>
        <taxon>Eurotatoria</taxon>
        <taxon>Bdelloidea</taxon>
        <taxon>Philodinida</taxon>
        <taxon>Philodinidae</taxon>
        <taxon>Didymodactylos</taxon>
    </lineage>
</organism>
<name>A0A8S2DJ40_9BILA</name>
<comment type="caution">
    <text evidence="4">The sequence shown here is derived from an EMBL/GenBank/DDBJ whole genome shotgun (WGS) entry which is preliminary data.</text>
</comment>
<sequence length="159" mass="18537">LYCQITVRKHIWMPSHQPKMAKQQIWFLFILPNSRKDRYDALKTFLCLDKPISSQYPSAINTNLNQLQLNVNEVNDIMRNNLVQILDRGQNLDQLQNQSENLQYQASQLQQTAGKVKSKLWWNNLKWWVILIVLIIVILVIIVIVLAVVLTRGNTTKNG</sequence>
<dbReference type="InterPro" id="IPR016444">
    <property type="entry name" value="Synaptobrevin/VAMP"/>
</dbReference>
<dbReference type="InterPro" id="IPR001388">
    <property type="entry name" value="Synaptobrevin-like"/>
</dbReference>
<dbReference type="PANTHER" id="PTHR45701">
    <property type="entry name" value="SYNAPTOBREVIN FAMILY MEMBER"/>
    <property type="match status" value="1"/>
</dbReference>
<dbReference type="GO" id="GO:0016192">
    <property type="term" value="P:vesicle-mediated transport"/>
    <property type="evidence" value="ECO:0007669"/>
    <property type="project" value="InterPro"/>
</dbReference>
<dbReference type="EMBL" id="CAJNOK010005674">
    <property type="protein sequence ID" value="CAF0980685.1"/>
    <property type="molecule type" value="Genomic_DNA"/>
</dbReference>
<keyword evidence="2" id="KW-0812">Transmembrane</keyword>
<evidence type="ECO:0000256" key="2">
    <source>
        <dbReference type="SAM" id="Phobius"/>
    </source>
</evidence>
<dbReference type="AlphaFoldDB" id="A0A8S2DJ40"/>
<keyword evidence="2" id="KW-0472">Membrane</keyword>
<feature type="domain" description="V-SNARE coiled-coil homology" evidence="3">
    <location>
        <begin position="63"/>
        <end position="123"/>
    </location>
</feature>
<feature type="transmembrane region" description="Helical" evidence="2">
    <location>
        <begin position="127"/>
        <end position="150"/>
    </location>
</feature>
<evidence type="ECO:0000313" key="6">
    <source>
        <dbReference type="Proteomes" id="UP000677228"/>
    </source>
</evidence>
<protein>
    <recommendedName>
        <fullName evidence="3">V-SNARE coiled-coil homology domain-containing protein</fullName>
    </recommendedName>
</protein>
<accession>A0A8S2DJ40</accession>
<proteinExistence type="predicted"/>